<dbReference type="Proteomes" id="UP000006919">
    <property type="component" value="Chromosome"/>
</dbReference>
<evidence type="ECO:0000313" key="2">
    <source>
        <dbReference type="Proteomes" id="UP000006919"/>
    </source>
</evidence>
<name>E6UBX4_RUMA7</name>
<dbReference type="STRING" id="697329.Rumal_0999"/>
<gene>
    <name evidence="1" type="ordered locus">Rumal_0999</name>
</gene>
<accession>E6UBX4</accession>
<sequence>MVNSENTGFLPIVPFEGVHPEMLIVVYQKNEETFGSSEYAANTECWD</sequence>
<dbReference type="EMBL" id="CP002403">
    <property type="protein sequence ID" value="ADU21525.1"/>
    <property type="molecule type" value="Genomic_DNA"/>
</dbReference>
<proteinExistence type="predicted"/>
<organism evidence="1 2">
    <name type="scientific">Ruminococcus albus (strain ATCC 27210 / DSM 20455 / JCM 14654 / NCDO 2250 / 7)</name>
    <dbReference type="NCBI Taxonomy" id="697329"/>
    <lineage>
        <taxon>Bacteria</taxon>
        <taxon>Bacillati</taxon>
        <taxon>Bacillota</taxon>
        <taxon>Clostridia</taxon>
        <taxon>Eubacteriales</taxon>
        <taxon>Oscillospiraceae</taxon>
        <taxon>Ruminococcus</taxon>
    </lineage>
</organism>
<dbReference type="HOGENOM" id="CLU_3172807_0_0_9"/>
<dbReference type="AlphaFoldDB" id="E6UBX4"/>
<dbReference type="KEGG" id="ral:Rumal_0999"/>
<dbReference type="RefSeq" id="WP_013497703.1">
    <property type="nucleotide sequence ID" value="NC_014833.1"/>
</dbReference>
<protein>
    <submittedName>
        <fullName evidence="1">Uncharacterized protein</fullName>
    </submittedName>
</protein>
<reference evidence="1 2" key="1">
    <citation type="journal article" date="2011" name="J. Bacteriol.">
        <title>Complete genome of the cellulolytic ruminal bacterium Ruminococcus albus 7.</title>
        <authorList>
            <person name="Suen G."/>
            <person name="Stevenson D.M."/>
            <person name="Bruce D.C."/>
            <person name="Chertkov O."/>
            <person name="Copeland A."/>
            <person name="Cheng J.F."/>
            <person name="Detter C."/>
            <person name="Detter J.C."/>
            <person name="Goodwin L.A."/>
            <person name="Han C.S."/>
            <person name="Hauser L.J."/>
            <person name="Ivanova N.N."/>
            <person name="Kyrpides N.C."/>
            <person name="Land M.L."/>
            <person name="Lapidus A."/>
            <person name="Lucas S."/>
            <person name="Ovchinnikova G."/>
            <person name="Pitluck S."/>
            <person name="Tapia R."/>
            <person name="Woyke T."/>
            <person name="Boyum J."/>
            <person name="Mead D."/>
            <person name="Weimer P.J."/>
        </authorList>
    </citation>
    <scope>NUCLEOTIDE SEQUENCE [LARGE SCALE GENOMIC DNA]</scope>
    <source>
        <strain evidence="2">ATCC 27210 / DSM 20455 / JCM 14654 / NCDO 2250 / 7</strain>
    </source>
</reference>
<evidence type="ECO:0000313" key="1">
    <source>
        <dbReference type="EMBL" id="ADU21525.1"/>
    </source>
</evidence>